<keyword evidence="4" id="KW-0472">Membrane</keyword>
<accession>E3LJJ9</accession>
<comment type="subcellular location">
    <subcellularLocation>
        <location evidence="1">Membrane</location>
    </subcellularLocation>
</comment>
<dbReference type="InterPro" id="IPR019427">
    <property type="entry name" value="7TM_GPCR_serpentine_rcpt_Srw"/>
</dbReference>
<keyword evidence="6" id="KW-1185">Reference proteome</keyword>
<dbReference type="eggNOG" id="ENOG502TJN9">
    <property type="taxonomic scope" value="Eukaryota"/>
</dbReference>
<evidence type="ECO:0000256" key="1">
    <source>
        <dbReference type="ARBA" id="ARBA00004370"/>
    </source>
</evidence>
<keyword evidence="3" id="KW-1133">Transmembrane helix</keyword>
<dbReference type="PANTHER" id="PTHR47088">
    <property type="entry name" value="SERPENTINE RECEPTOR, CLASS W"/>
    <property type="match status" value="1"/>
</dbReference>
<dbReference type="Pfam" id="PF10324">
    <property type="entry name" value="7TM_GPCR_Srw"/>
    <property type="match status" value="1"/>
</dbReference>
<evidence type="ECO:0000256" key="3">
    <source>
        <dbReference type="ARBA" id="ARBA00022989"/>
    </source>
</evidence>
<organism evidence="6">
    <name type="scientific">Caenorhabditis remanei</name>
    <name type="common">Caenorhabditis vulgaris</name>
    <dbReference type="NCBI Taxonomy" id="31234"/>
    <lineage>
        <taxon>Eukaryota</taxon>
        <taxon>Metazoa</taxon>
        <taxon>Ecdysozoa</taxon>
        <taxon>Nematoda</taxon>
        <taxon>Chromadorea</taxon>
        <taxon>Rhabditida</taxon>
        <taxon>Rhabditina</taxon>
        <taxon>Rhabditomorpha</taxon>
        <taxon>Rhabditoidea</taxon>
        <taxon>Rhabditidae</taxon>
        <taxon>Peloderinae</taxon>
        <taxon>Caenorhabditis</taxon>
    </lineage>
</organism>
<evidence type="ECO:0000256" key="2">
    <source>
        <dbReference type="ARBA" id="ARBA00022692"/>
    </source>
</evidence>
<dbReference type="GO" id="GO:0016020">
    <property type="term" value="C:membrane"/>
    <property type="evidence" value="ECO:0007669"/>
    <property type="project" value="UniProtKB-SubCell"/>
</dbReference>
<dbReference type="Gene3D" id="1.20.1070.10">
    <property type="entry name" value="Rhodopsin 7-helix transmembrane proteins"/>
    <property type="match status" value="1"/>
</dbReference>
<dbReference type="GO" id="GO:0008528">
    <property type="term" value="F:G protein-coupled peptide receptor activity"/>
    <property type="evidence" value="ECO:0007669"/>
    <property type="project" value="InterPro"/>
</dbReference>
<dbReference type="OrthoDB" id="5865957at2759"/>
<evidence type="ECO:0000313" key="6">
    <source>
        <dbReference type="Proteomes" id="UP000008281"/>
    </source>
</evidence>
<dbReference type="PROSITE" id="PS50262">
    <property type="entry name" value="G_PROTEIN_RECEP_F1_2"/>
    <property type="match status" value="1"/>
</dbReference>
<dbReference type="AlphaFoldDB" id="E3LJJ9"/>
<dbReference type="PANTHER" id="PTHR47088:SF1">
    <property type="entry name" value="G-PROTEIN COUPLED RECEPTORS FAMILY 1 PROFILE DOMAIN-CONTAINING PROTEIN-RELATED"/>
    <property type="match status" value="1"/>
</dbReference>
<protein>
    <submittedName>
        <fullName evidence="5">Uncharacterized protein</fullName>
    </submittedName>
</protein>
<evidence type="ECO:0000313" key="5">
    <source>
        <dbReference type="EMBL" id="EFO95007.1"/>
    </source>
</evidence>
<gene>
    <name evidence="5" type="ORF">CRE_09143</name>
</gene>
<evidence type="ECO:0000256" key="4">
    <source>
        <dbReference type="ARBA" id="ARBA00023136"/>
    </source>
</evidence>
<dbReference type="HOGENOM" id="CLU_1355704_0_0_1"/>
<dbReference type="SUPFAM" id="SSF81321">
    <property type="entry name" value="Family A G protein-coupled receptor-like"/>
    <property type="match status" value="1"/>
</dbReference>
<proteinExistence type="predicted"/>
<dbReference type="Proteomes" id="UP000008281">
    <property type="component" value="Unassembled WGS sequence"/>
</dbReference>
<reference evidence="5" key="1">
    <citation type="submission" date="2007-07" db="EMBL/GenBank/DDBJ databases">
        <title>PCAP assembly of the Caenorhabditis remanei genome.</title>
        <authorList>
            <consortium name="The Caenorhabditis remanei Sequencing Consortium"/>
            <person name="Wilson R.K."/>
        </authorList>
    </citation>
    <scope>NUCLEOTIDE SEQUENCE [LARGE SCALE GENOMIC DNA]</scope>
    <source>
        <strain evidence="5">PB4641</strain>
    </source>
</reference>
<dbReference type="EMBL" id="DS268409">
    <property type="protein sequence ID" value="EFO95007.1"/>
    <property type="molecule type" value="Genomic_DNA"/>
</dbReference>
<dbReference type="InterPro" id="IPR017452">
    <property type="entry name" value="GPCR_Rhodpsn_7TM"/>
</dbReference>
<sequence>MTILISLIVTFKGNLDKYLAVQPTSPWVPSSDCPGFPANYSENMFVVQKHSTDNDTNPNSFYITFLAVSQIIVSVIYPLLALILFIEIRNSARRVMDINLSESLDRTRSSKMIFYLTVSYIVSSVPRGVIWVFHVFVQSVSVESFLEMFLGYGTIITSAFFCLNATLQCVICFVLSSRYRETARSLLRMKQREITVYEPTPMP</sequence>
<keyword evidence="2" id="KW-0812">Transmembrane</keyword>
<name>E3LJJ9_CAERE</name>